<evidence type="ECO:0000313" key="2">
    <source>
        <dbReference type="Proteomes" id="UP000546970"/>
    </source>
</evidence>
<dbReference type="AlphaFoldDB" id="A0A7X9UAR0"/>
<comment type="caution">
    <text evidence="1">The sequence shown here is derived from an EMBL/GenBank/DDBJ whole genome shotgun (WGS) entry which is preliminary data.</text>
</comment>
<evidence type="ECO:0000313" key="1">
    <source>
        <dbReference type="EMBL" id="NMF55071.1"/>
    </source>
</evidence>
<sequence length="339" mass="38916">MDPRKYIPAFLQYEYEQEHPNLTPAAEDLLHERIEQDPDSYATSAQAQALISYARVREQLIYGIEHLEELPDEEFDKKREALFNDIRLSLFKIIETDHSCIDAQLLNTLLADVPLDNCLGDIMQLEKQAREYLSTTVADFDANAPHYWNESLSEDEMARRTLSCPMMIGWLHTLEALSTGCLGSARYRAAITYARRVMRARGYGNRAVGTILLAQARLEDEDAFFATVHEGGEELESSPWYLLGRTLLLYKLGRRKNARRAARDFAQRCDGGAFFLLNPTYLTPYLPTRPEPQEPWNLTHQAVWEADSIIVDTPDFPAWIQSIEGMEELSEEFARRQGF</sequence>
<proteinExistence type="predicted"/>
<gene>
    <name evidence="1" type="ORF">HF320_01810</name>
</gene>
<reference evidence="1 2" key="1">
    <citation type="submission" date="2020-04" db="EMBL/GenBank/DDBJ databases">
        <title>Collinsella sp. KGMB02528 nov., an anaerobic actinobacterium isolated from human feces.</title>
        <authorList>
            <person name="Han K.-I."/>
            <person name="Eom M.K."/>
            <person name="Kim J.-S."/>
            <person name="Lee K.C."/>
            <person name="Suh M.K."/>
            <person name="Park S.-H."/>
            <person name="Lee J.H."/>
            <person name="Kang S.W."/>
            <person name="Park J.-E."/>
            <person name="Oh B.S."/>
            <person name="Yu S.Y."/>
            <person name="Choi S.-H."/>
            <person name="Lee D.H."/>
            <person name="Yoon H."/>
            <person name="Kim B.-Y."/>
            <person name="Lee J.H."/>
            <person name="Lee J.-S."/>
        </authorList>
    </citation>
    <scope>NUCLEOTIDE SEQUENCE [LARGE SCALE GENOMIC DNA]</scope>
    <source>
        <strain evidence="1 2">KGMB02528</strain>
    </source>
</reference>
<accession>A0A7X9UAR0</accession>
<dbReference type="RefSeq" id="WP_169276805.1">
    <property type="nucleotide sequence ID" value="NZ_JABBCP010000001.1"/>
</dbReference>
<dbReference type="Proteomes" id="UP000546970">
    <property type="component" value="Unassembled WGS sequence"/>
</dbReference>
<dbReference type="EMBL" id="JABBCP010000001">
    <property type="protein sequence ID" value="NMF55071.1"/>
    <property type="molecule type" value="Genomic_DNA"/>
</dbReference>
<organism evidence="1 2">
    <name type="scientific">Collinsella acetigenes</name>
    <dbReference type="NCBI Taxonomy" id="2713419"/>
    <lineage>
        <taxon>Bacteria</taxon>
        <taxon>Bacillati</taxon>
        <taxon>Actinomycetota</taxon>
        <taxon>Coriobacteriia</taxon>
        <taxon>Coriobacteriales</taxon>
        <taxon>Coriobacteriaceae</taxon>
        <taxon>Collinsella</taxon>
    </lineage>
</organism>
<name>A0A7X9UAR0_9ACTN</name>
<keyword evidence="2" id="KW-1185">Reference proteome</keyword>
<protein>
    <submittedName>
        <fullName evidence="1">Uncharacterized protein</fullName>
    </submittedName>
</protein>